<dbReference type="AlphaFoldDB" id="A0A9D1IC14"/>
<dbReference type="Proteomes" id="UP000824072">
    <property type="component" value="Unassembled WGS sequence"/>
</dbReference>
<dbReference type="PANTHER" id="PTHR47328:SF1">
    <property type="entry name" value="RUTC FAMILY PROTEIN YOAB"/>
    <property type="match status" value="1"/>
</dbReference>
<dbReference type="Pfam" id="PF01042">
    <property type="entry name" value="Ribonuc_L-PSP"/>
    <property type="match status" value="3"/>
</dbReference>
<dbReference type="CDD" id="cd00448">
    <property type="entry name" value="YjgF_YER057c_UK114_family"/>
    <property type="match status" value="1"/>
</dbReference>
<dbReference type="Gene3D" id="3.30.1330.40">
    <property type="entry name" value="RutC-like"/>
    <property type="match status" value="3"/>
</dbReference>
<reference evidence="1" key="2">
    <citation type="journal article" date="2021" name="PeerJ">
        <title>Extensive microbial diversity within the chicken gut microbiome revealed by metagenomics and culture.</title>
        <authorList>
            <person name="Gilroy R."/>
            <person name="Ravi A."/>
            <person name="Getino M."/>
            <person name="Pursley I."/>
            <person name="Horton D.L."/>
            <person name="Alikhan N.F."/>
            <person name="Baker D."/>
            <person name="Gharbi K."/>
            <person name="Hall N."/>
            <person name="Watson M."/>
            <person name="Adriaenssens E.M."/>
            <person name="Foster-Nyarko E."/>
            <person name="Jarju S."/>
            <person name="Secka A."/>
            <person name="Antonio M."/>
            <person name="Oren A."/>
            <person name="Chaudhuri R.R."/>
            <person name="La Ragione R."/>
            <person name="Hildebrand F."/>
            <person name="Pallen M.J."/>
        </authorList>
    </citation>
    <scope>NUCLEOTIDE SEQUENCE</scope>
    <source>
        <strain evidence="1">ChiHcec3-11533</strain>
    </source>
</reference>
<dbReference type="InterPro" id="IPR035959">
    <property type="entry name" value="RutC-like_sf"/>
</dbReference>
<evidence type="ECO:0008006" key="3">
    <source>
        <dbReference type="Google" id="ProtNLM"/>
    </source>
</evidence>
<accession>A0A9D1IC14</accession>
<evidence type="ECO:0000313" key="2">
    <source>
        <dbReference type="Proteomes" id="UP000824072"/>
    </source>
</evidence>
<organism evidence="1 2">
    <name type="scientific">Candidatus Pullichristensenella excrementigallinarum</name>
    <dbReference type="NCBI Taxonomy" id="2840907"/>
    <lineage>
        <taxon>Bacteria</taxon>
        <taxon>Bacillati</taxon>
        <taxon>Bacillota</taxon>
        <taxon>Clostridia</taxon>
        <taxon>Candidatus Pullichristensenella</taxon>
    </lineage>
</organism>
<reference evidence="1" key="1">
    <citation type="submission" date="2020-10" db="EMBL/GenBank/DDBJ databases">
        <authorList>
            <person name="Gilroy R."/>
        </authorList>
    </citation>
    <scope>NUCLEOTIDE SEQUENCE</scope>
    <source>
        <strain evidence="1">ChiHcec3-11533</strain>
    </source>
</reference>
<dbReference type="PANTHER" id="PTHR47328">
    <property type="match status" value="1"/>
</dbReference>
<protein>
    <recommendedName>
        <fullName evidence="3">RidA family protein</fullName>
    </recommendedName>
</protein>
<gene>
    <name evidence="1" type="ORF">IAB02_05710</name>
</gene>
<name>A0A9D1IC14_9FIRM</name>
<comment type="caution">
    <text evidence="1">The sequence shown here is derived from an EMBL/GenBank/DDBJ whole genome shotgun (WGS) entry which is preliminary data.</text>
</comment>
<proteinExistence type="predicted"/>
<sequence>MAIQHLDVVQGRHSRVVFSHGLAFFTGHVAPKTKTLREQSEALLKRYDELFEQFGLKKKNILYAMCYLKNADDEKEYTDVYYEWIDKDNPPAGLAVTARGNPNNATGEILIELHLIVATDPDAKIERYDVSNGSRMVKYNGLAFFTGHVYPRADTLGEQTKGVLNRYMELFEKFDLKKENVVAANGFVKNMDDIEQFKAPWNEFWGENPPAGVIVQCPPNQNTAFGPNLQIELELIVAYGDTEVKRYDVVPGMSRLVTAGGLGFFTGHSAKLGAYKTMDEQTRALYERYEELLAQFGIEKKNLVMSYAYLADMDLLPEFLAAPKIALDPDAPPAGVAMEGKPMGEGNLLEVQFVASMDGE</sequence>
<dbReference type="InterPro" id="IPR006175">
    <property type="entry name" value="YjgF/YER057c/UK114"/>
</dbReference>
<evidence type="ECO:0000313" key="1">
    <source>
        <dbReference type="EMBL" id="HIU34041.1"/>
    </source>
</evidence>
<dbReference type="InterPro" id="IPR035709">
    <property type="entry name" value="YoaB-like"/>
</dbReference>
<dbReference type="SUPFAM" id="SSF55298">
    <property type="entry name" value="YjgF-like"/>
    <property type="match status" value="3"/>
</dbReference>
<dbReference type="EMBL" id="DVMU01000126">
    <property type="protein sequence ID" value="HIU34041.1"/>
    <property type="molecule type" value="Genomic_DNA"/>
</dbReference>